<dbReference type="GO" id="GO:0000077">
    <property type="term" value="P:DNA damage checkpoint signaling"/>
    <property type="evidence" value="ECO:0007669"/>
    <property type="project" value="InterPro"/>
</dbReference>
<dbReference type="InterPro" id="IPR029063">
    <property type="entry name" value="SAM-dependent_MTases_sf"/>
</dbReference>
<dbReference type="GO" id="GO:0032259">
    <property type="term" value="P:methylation"/>
    <property type="evidence" value="ECO:0007669"/>
    <property type="project" value="UniProtKB-KW"/>
</dbReference>
<feature type="binding site" evidence="16">
    <location>
        <begin position="388"/>
        <end position="397"/>
    </location>
    <ligand>
        <name>S-adenosyl-L-methionine</name>
        <dbReference type="ChEBI" id="CHEBI:59789"/>
    </ligand>
</feature>
<dbReference type="Gene3D" id="1.10.260.60">
    <property type="match status" value="1"/>
</dbReference>
<evidence type="ECO:0000256" key="11">
    <source>
        <dbReference type="ARBA" id="ARBA00023163"/>
    </source>
</evidence>
<evidence type="ECO:0000256" key="15">
    <source>
        <dbReference type="PIRNR" id="PIRNR017570"/>
    </source>
</evidence>
<evidence type="ECO:0000313" key="19">
    <source>
        <dbReference type="EMBL" id="KAG9236585.1"/>
    </source>
</evidence>
<dbReference type="FunFam" id="3.40.50.150:FF:000033">
    <property type="entry name" value="Histone-lysine N-methyltransferase, H3 lysine-79 specific"/>
    <property type="match status" value="1"/>
</dbReference>
<dbReference type="EMBL" id="MU251404">
    <property type="protein sequence ID" value="KAG9236585.1"/>
    <property type="molecule type" value="Genomic_DNA"/>
</dbReference>
<feature type="domain" description="DOT1" evidence="18">
    <location>
        <begin position="229"/>
        <end position="565"/>
    </location>
</feature>
<comment type="similarity">
    <text evidence="15">Belongs to the class I-like SAM-binding methyltransferase superfamily. DOT1 family.</text>
</comment>
<dbReference type="OrthoDB" id="443402at2759"/>
<evidence type="ECO:0000256" key="3">
    <source>
        <dbReference type="ARBA" id="ARBA00012190"/>
    </source>
</evidence>
<evidence type="ECO:0000256" key="7">
    <source>
        <dbReference type="ARBA" id="ARBA00022691"/>
    </source>
</evidence>
<keyword evidence="7 15" id="KW-0949">S-adenosyl-L-methionine</keyword>
<keyword evidence="6 15" id="KW-0808">Transferase</keyword>
<evidence type="ECO:0000259" key="18">
    <source>
        <dbReference type="PROSITE" id="PS51569"/>
    </source>
</evidence>
<feature type="region of interest" description="Disordered" evidence="17">
    <location>
        <begin position="78"/>
        <end position="172"/>
    </location>
</feature>
<dbReference type="PANTHER" id="PTHR21451">
    <property type="entry name" value="HISTONE H3 METHYLTRANSFERASE"/>
    <property type="match status" value="1"/>
</dbReference>
<comment type="caution">
    <text evidence="19">The sequence shown here is derived from an EMBL/GenBank/DDBJ whole genome shotgun (WGS) entry which is preliminary data.</text>
</comment>
<sequence>MRGCQLSSPLNHFPMHTSSTFSTELTFIAPTYSRNNSIHTSLHPPHSFTMNFGGKKSKISARPATIRVIATTVERKTLTPSKQDTIQRIETTRSRVHISTARSPSLSSRSRTATPLSEKNGSVGLKPPRKDIQRRASSAQRVFWDDGDDEEDERQESLSNKKQKVDRRDEDTRRRLRSRKAFSSEEGMAFKMVHAADLVKPAVATASQSKNVDKDLIVEFQYPSASQRERYHLKSGKDVIDSKQEIIDIAKIVTDFYLNDKQAIQFREPNGGFIRQLERAKNMLTNQKKGAPVDQLYKDFKTAVKNYNTAIDRLRDTGALSENLDDKHNPSFDMVRMIMTQCYDRAVSPRVDNLRKNIENKDNTYGELRPKLISHVLREAGLQSDKVFVDLGSGVGNVVLQAALEFGCRSVGFEMMQNACDSAEANKKEFLARCRLWGLAAGLVQFEQGNFLEHPKLYQVLKSANVILVNNQVFTPDLNMALIQHFLDLNDGCKIISLQPFVPPYHTITTSNINDPVNNLIPIEEGVYSGGGIDSEAVSWQAGPVNYYIAEKNSGPVKKFLESPGKN</sequence>
<evidence type="ECO:0000256" key="16">
    <source>
        <dbReference type="PIRSR" id="PIRSR017570-1"/>
    </source>
</evidence>
<evidence type="ECO:0000256" key="13">
    <source>
        <dbReference type="ARBA" id="ARBA00029821"/>
    </source>
</evidence>
<evidence type="ECO:0000256" key="2">
    <source>
        <dbReference type="ARBA" id="ARBA00004123"/>
    </source>
</evidence>
<accession>A0A9P7YP02</accession>
<evidence type="ECO:0000256" key="6">
    <source>
        <dbReference type="ARBA" id="ARBA00022679"/>
    </source>
</evidence>
<evidence type="ECO:0000256" key="9">
    <source>
        <dbReference type="ARBA" id="ARBA00022853"/>
    </source>
</evidence>
<comment type="subcellular location">
    <subcellularLocation>
        <location evidence="2 15">Nucleus</location>
    </subcellularLocation>
</comment>
<keyword evidence="20" id="KW-1185">Reference proteome</keyword>
<feature type="binding site" evidence="16">
    <location>
        <position position="414"/>
    </location>
    <ligand>
        <name>S-adenosyl-L-methionine</name>
        <dbReference type="ChEBI" id="CHEBI:59789"/>
    </ligand>
</feature>
<keyword evidence="11 15" id="KW-0804">Transcription</keyword>
<dbReference type="GO" id="GO:0006281">
    <property type="term" value="P:DNA repair"/>
    <property type="evidence" value="ECO:0007669"/>
    <property type="project" value="InterPro"/>
</dbReference>
<dbReference type="GO" id="GO:0140956">
    <property type="term" value="F:histone H3K79 trimethyltransferase activity"/>
    <property type="evidence" value="ECO:0007669"/>
    <property type="project" value="UniProtKB-EC"/>
</dbReference>
<keyword evidence="5 15" id="KW-0489">Methyltransferase</keyword>
<evidence type="ECO:0000256" key="5">
    <source>
        <dbReference type="ARBA" id="ARBA00022603"/>
    </source>
</evidence>
<dbReference type="InterPro" id="IPR021162">
    <property type="entry name" value="Dot1"/>
</dbReference>
<keyword evidence="8" id="KW-0677">Repeat</keyword>
<evidence type="ECO:0000256" key="1">
    <source>
        <dbReference type="ARBA" id="ARBA00003482"/>
    </source>
</evidence>
<dbReference type="SUPFAM" id="SSF53335">
    <property type="entry name" value="S-adenosyl-L-methionine-dependent methyltransferases"/>
    <property type="match status" value="1"/>
</dbReference>
<dbReference type="Pfam" id="PF08123">
    <property type="entry name" value="DOT1"/>
    <property type="match status" value="1"/>
</dbReference>
<dbReference type="InterPro" id="IPR025789">
    <property type="entry name" value="DOT1_dom"/>
</dbReference>
<dbReference type="EC" id="2.1.1.360" evidence="3 15"/>
<dbReference type="GO" id="GO:0005634">
    <property type="term" value="C:nucleus"/>
    <property type="evidence" value="ECO:0007669"/>
    <property type="project" value="UniProtKB-SubCell"/>
</dbReference>
<evidence type="ECO:0000256" key="10">
    <source>
        <dbReference type="ARBA" id="ARBA00023015"/>
    </source>
</evidence>
<dbReference type="PIRSF" id="PIRSF017570">
    <property type="entry name" value="Histone_H3-K79_MeTrfase"/>
    <property type="match status" value="1"/>
</dbReference>
<dbReference type="GO" id="GO:0031509">
    <property type="term" value="P:subtelomeric heterochromatin formation"/>
    <property type="evidence" value="ECO:0007669"/>
    <property type="project" value="InterPro"/>
</dbReference>
<gene>
    <name evidence="19" type="ORF">BJ875DRAFT_456073</name>
</gene>
<keyword evidence="9 15" id="KW-0156">Chromatin regulator</keyword>
<name>A0A9P7YP02_9HELO</name>
<dbReference type="GO" id="GO:0000786">
    <property type="term" value="C:nucleosome"/>
    <property type="evidence" value="ECO:0007669"/>
    <property type="project" value="InterPro"/>
</dbReference>
<dbReference type="AlphaFoldDB" id="A0A9P7YP02"/>
<feature type="compositionally biased region" description="Low complexity" evidence="17">
    <location>
        <begin position="99"/>
        <end position="117"/>
    </location>
</feature>
<comment type="catalytic activity">
    <reaction evidence="14 15">
        <text>L-lysyl(79)-[histone H3] + 3 S-adenosyl-L-methionine = N(6),N(6),N(6)-trimethyl-L-lysyl(79)-[histone H3] + 3 S-adenosyl-L-homocysteine + 3 H(+)</text>
        <dbReference type="Rhea" id="RHEA:60328"/>
        <dbReference type="Rhea" id="RHEA-COMP:15549"/>
        <dbReference type="Rhea" id="RHEA-COMP:15552"/>
        <dbReference type="ChEBI" id="CHEBI:15378"/>
        <dbReference type="ChEBI" id="CHEBI:29969"/>
        <dbReference type="ChEBI" id="CHEBI:57856"/>
        <dbReference type="ChEBI" id="CHEBI:59789"/>
        <dbReference type="ChEBI" id="CHEBI:61961"/>
        <dbReference type="EC" id="2.1.1.360"/>
    </reaction>
</comment>
<dbReference type="PROSITE" id="PS51569">
    <property type="entry name" value="DOT1"/>
    <property type="match status" value="1"/>
</dbReference>
<keyword evidence="12 15" id="KW-0539">Nucleus</keyword>
<proteinExistence type="inferred from homology"/>
<organism evidence="19 20">
    <name type="scientific">Amylocarpus encephaloides</name>
    <dbReference type="NCBI Taxonomy" id="45428"/>
    <lineage>
        <taxon>Eukaryota</taxon>
        <taxon>Fungi</taxon>
        <taxon>Dikarya</taxon>
        <taxon>Ascomycota</taxon>
        <taxon>Pezizomycotina</taxon>
        <taxon>Leotiomycetes</taxon>
        <taxon>Helotiales</taxon>
        <taxon>Helotiales incertae sedis</taxon>
        <taxon>Amylocarpus</taxon>
    </lineage>
</organism>
<evidence type="ECO:0000313" key="20">
    <source>
        <dbReference type="Proteomes" id="UP000824998"/>
    </source>
</evidence>
<dbReference type="GO" id="GO:0000781">
    <property type="term" value="C:chromosome, telomeric region"/>
    <property type="evidence" value="ECO:0007669"/>
    <property type="project" value="GOC"/>
</dbReference>
<evidence type="ECO:0000256" key="12">
    <source>
        <dbReference type="ARBA" id="ARBA00023242"/>
    </source>
</evidence>
<evidence type="ECO:0000256" key="4">
    <source>
        <dbReference type="ARBA" id="ARBA00020987"/>
    </source>
</evidence>
<protein>
    <recommendedName>
        <fullName evidence="4 15">Histone-lysine N-methyltransferase, H3 lysine-79 specific</fullName>
        <ecNumber evidence="3 15">2.1.1.360</ecNumber>
    </recommendedName>
    <alternativeName>
        <fullName evidence="13 15">Histone H3-K79 methyltransferase</fullName>
    </alternativeName>
</protein>
<dbReference type="InterPro" id="IPR030445">
    <property type="entry name" value="H3-K79_meTrfase"/>
</dbReference>
<dbReference type="Gene3D" id="3.40.50.150">
    <property type="entry name" value="Vaccinia Virus protein VP39"/>
    <property type="match status" value="1"/>
</dbReference>
<dbReference type="GO" id="GO:0042393">
    <property type="term" value="F:histone binding"/>
    <property type="evidence" value="ECO:0007669"/>
    <property type="project" value="InterPro"/>
</dbReference>
<comment type="function">
    <text evidence="1 15">Histone methyltransferase that specifically trimethylates histone H3 to form H3K79me3. This methylation is required for telomere silencing and for the pachytene checkpoint during the meiotic cell cycle by allowing the recruitment of RAD9 to double strand breaks. Nucleosomes are preferred as substrate compared to free histone.</text>
</comment>
<evidence type="ECO:0000256" key="8">
    <source>
        <dbReference type="ARBA" id="ARBA00022737"/>
    </source>
</evidence>
<keyword evidence="10 15" id="KW-0805">Transcription regulation</keyword>
<feature type="compositionally biased region" description="Acidic residues" evidence="17">
    <location>
        <begin position="145"/>
        <end position="154"/>
    </location>
</feature>
<evidence type="ECO:0000256" key="17">
    <source>
        <dbReference type="SAM" id="MobiDB-lite"/>
    </source>
</evidence>
<dbReference type="Proteomes" id="UP000824998">
    <property type="component" value="Unassembled WGS sequence"/>
</dbReference>
<feature type="binding site" evidence="16">
    <location>
        <begin position="365"/>
        <end position="368"/>
    </location>
    <ligand>
        <name>S-adenosyl-L-methionine</name>
        <dbReference type="ChEBI" id="CHEBI:59789"/>
    </ligand>
</feature>
<reference evidence="19" key="1">
    <citation type="journal article" date="2021" name="IMA Fungus">
        <title>Genomic characterization of three marine fungi, including Emericellopsis atlantica sp. nov. with signatures of a generalist lifestyle and marine biomass degradation.</title>
        <authorList>
            <person name="Hagestad O.C."/>
            <person name="Hou L."/>
            <person name="Andersen J.H."/>
            <person name="Hansen E.H."/>
            <person name="Altermark B."/>
            <person name="Li C."/>
            <person name="Kuhnert E."/>
            <person name="Cox R.J."/>
            <person name="Crous P.W."/>
            <person name="Spatafora J.W."/>
            <person name="Lail K."/>
            <person name="Amirebrahimi M."/>
            <person name="Lipzen A."/>
            <person name="Pangilinan J."/>
            <person name="Andreopoulos W."/>
            <person name="Hayes R.D."/>
            <person name="Ng V."/>
            <person name="Grigoriev I.V."/>
            <person name="Jackson S.A."/>
            <person name="Sutton T.D.S."/>
            <person name="Dobson A.D.W."/>
            <person name="Rama T."/>
        </authorList>
    </citation>
    <scope>NUCLEOTIDE SEQUENCE</scope>
    <source>
        <strain evidence="19">TRa018bII</strain>
    </source>
</reference>
<evidence type="ECO:0000256" key="14">
    <source>
        <dbReference type="ARBA" id="ARBA00047770"/>
    </source>
</evidence>
<dbReference type="PANTHER" id="PTHR21451:SF0">
    <property type="entry name" value="HISTONE-LYSINE N-METHYLTRANSFERASE, H3 LYSINE-79 SPECIFIC"/>
    <property type="match status" value="1"/>
</dbReference>